<comment type="pathway">
    <text evidence="9">Protein modification; lipoprotein biosynthesis (signal peptide cleavage).</text>
</comment>
<comment type="function">
    <text evidence="9 10">This protein specifically catalyzes the removal of signal peptides from prolipoproteins.</text>
</comment>
<dbReference type="PRINTS" id="PR00781">
    <property type="entry name" value="LIPOSIGPTASE"/>
</dbReference>
<protein>
    <recommendedName>
        <fullName evidence="9">Lipoprotein signal peptidase</fullName>
        <ecNumber evidence="9">3.4.23.36</ecNumber>
    </recommendedName>
    <alternativeName>
        <fullName evidence="9">Prolipoprotein signal peptidase</fullName>
    </alternativeName>
    <alternativeName>
        <fullName evidence="9">Signal peptidase II</fullName>
        <shortName evidence="9">SPase II</shortName>
    </alternativeName>
</protein>
<dbReference type="UniPathway" id="UPA00665"/>
<accession>A0A3N5CJA7</accession>
<dbReference type="GO" id="GO:0006508">
    <property type="term" value="P:proteolysis"/>
    <property type="evidence" value="ECO:0007669"/>
    <property type="project" value="UniProtKB-KW"/>
</dbReference>
<dbReference type="OrthoDB" id="9810259at2"/>
<dbReference type="EC" id="3.4.23.36" evidence="9"/>
<dbReference type="Proteomes" id="UP000277108">
    <property type="component" value="Unassembled WGS sequence"/>
</dbReference>
<dbReference type="GO" id="GO:0004190">
    <property type="term" value="F:aspartic-type endopeptidase activity"/>
    <property type="evidence" value="ECO:0007669"/>
    <property type="project" value="UniProtKB-UniRule"/>
</dbReference>
<comment type="catalytic activity">
    <reaction evidence="9 10">
        <text>Release of signal peptides from bacterial membrane prolipoproteins. Hydrolyzes -Xaa-Yaa-Zaa-|-(S,diacylglyceryl)Cys-, in which Xaa is hydrophobic (preferably Leu), and Yaa (Ala or Ser) and Zaa (Gly or Ala) have small, neutral side chains.</text>
        <dbReference type="EC" id="3.4.23.36"/>
    </reaction>
</comment>
<evidence type="ECO:0000256" key="10">
    <source>
        <dbReference type="RuleBase" id="RU000594"/>
    </source>
</evidence>
<comment type="caution">
    <text evidence="12">The sequence shown here is derived from an EMBL/GenBank/DDBJ whole genome shotgun (WGS) entry which is preliminary data.</text>
</comment>
<dbReference type="Pfam" id="PF01252">
    <property type="entry name" value="Peptidase_A8"/>
    <property type="match status" value="1"/>
</dbReference>
<feature type="transmembrane region" description="Helical" evidence="9">
    <location>
        <begin position="125"/>
        <end position="144"/>
    </location>
</feature>
<dbReference type="STRING" id="1849491.BVH56_05265"/>
<keyword evidence="8 9" id="KW-0472">Membrane</keyword>
<keyword evidence="7 9" id="KW-1133">Transmembrane helix</keyword>
<keyword evidence="3 9" id="KW-0645">Protease</keyword>
<dbReference type="PANTHER" id="PTHR33695">
    <property type="entry name" value="LIPOPROTEIN SIGNAL PEPTIDASE"/>
    <property type="match status" value="1"/>
</dbReference>
<evidence type="ECO:0000256" key="1">
    <source>
        <dbReference type="ARBA" id="ARBA00006139"/>
    </source>
</evidence>
<evidence type="ECO:0000256" key="3">
    <source>
        <dbReference type="ARBA" id="ARBA00022670"/>
    </source>
</evidence>
<evidence type="ECO:0000256" key="7">
    <source>
        <dbReference type="ARBA" id="ARBA00022989"/>
    </source>
</evidence>
<feature type="transmembrane region" description="Helical" evidence="9">
    <location>
        <begin position="62"/>
        <end position="80"/>
    </location>
</feature>
<organism evidence="12 13">
    <name type="scientific">Abyssicoccus albus</name>
    <dbReference type="NCBI Taxonomy" id="1817405"/>
    <lineage>
        <taxon>Bacteria</taxon>
        <taxon>Bacillati</taxon>
        <taxon>Bacillota</taxon>
        <taxon>Bacilli</taxon>
        <taxon>Bacillales</taxon>
        <taxon>Abyssicoccaceae</taxon>
    </lineage>
</organism>
<evidence type="ECO:0000256" key="11">
    <source>
        <dbReference type="RuleBase" id="RU004181"/>
    </source>
</evidence>
<evidence type="ECO:0000256" key="2">
    <source>
        <dbReference type="ARBA" id="ARBA00022475"/>
    </source>
</evidence>
<feature type="transmembrane region" description="Helical" evidence="9">
    <location>
        <begin position="87"/>
        <end position="105"/>
    </location>
</feature>
<feature type="active site" evidence="9">
    <location>
        <position position="114"/>
    </location>
</feature>
<feature type="active site" evidence="9">
    <location>
        <position position="132"/>
    </location>
</feature>
<evidence type="ECO:0000256" key="4">
    <source>
        <dbReference type="ARBA" id="ARBA00022692"/>
    </source>
</evidence>
<keyword evidence="6 9" id="KW-0378">Hydrolase</keyword>
<keyword evidence="4 9" id="KW-0812">Transmembrane</keyword>
<dbReference type="GO" id="GO:0005886">
    <property type="term" value="C:plasma membrane"/>
    <property type="evidence" value="ECO:0007669"/>
    <property type="project" value="UniProtKB-SubCell"/>
</dbReference>
<accession>A0A1Q1G1Z5</accession>
<comment type="subcellular location">
    <subcellularLocation>
        <location evidence="9">Cell membrane</location>
        <topology evidence="9">Multi-pass membrane protein</topology>
    </subcellularLocation>
</comment>
<keyword evidence="2 9" id="KW-1003">Cell membrane</keyword>
<proteinExistence type="inferred from homology"/>
<comment type="similarity">
    <text evidence="1 9 11">Belongs to the peptidase A8 family.</text>
</comment>
<evidence type="ECO:0000256" key="5">
    <source>
        <dbReference type="ARBA" id="ARBA00022750"/>
    </source>
</evidence>
<dbReference type="PANTHER" id="PTHR33695:SF1">
    <property type="entry name" value="LIPOPROTEIN SIGNAL PEPTIDASE"/>
    <property type="match status" value="1"/>
</dbReference>
<evidence type="ECO:0000256" key="6">
    <source>
        <dbReference type="ARBA" id="ARBA00022801"/>
    </source>
</evidence>
<dbReference type="InterPro" id="IPR001872">
    <property type="entry name" value="Peptidase_A8"/>
</dbReference>
<dbReference type="HAMAP" id="MF_00161">
    <property type="entry name" value="LspA"/>
    <property type="match status" value="1"/>
</dbReference>
<dbReference type="NCBIfam" id="TIGR00077">
    <property type="entry name" value="lspA"/>
    <property type="match status" value="1"/>
</dbReference>
<evidence type="ECO:0000256" key="8">
    <source>
        <dbReference type="ARBA" id="ARBA00023136"/>
    </source>
</evidence>
<evidence type="ECO:0000313" key="12">
    <source>
        <dbReference type="EMBL" id="RPF57801.1"/>
    </source>
</evidence>
<dbReference type="EMBL" id="RKRK01000002">
    <property type="protein sequence ID" value="RPF57801.1"/>
    <property type="molecule type" value="Genomic_DNA"/>
</dbReference>
<keyword evidence="5 9" id="KW-0064">Aspartyl protease</keyword>
<name>A0A1Q1G1Z5_9BACL</name>
<dbReference type="AlphaFoldDB" id="A0A1Q1G1Z5"/>
<gene>
    <name evidence="9" type="primary">lspA</name>
    <name evidence="12" type="ORF">EDD62_0436</name>
</gene>
<evidence type="ECO:0000313" key="13">
    <source>
        <dbReference type="Proteomes" id="UP000277108"/>
    </source>
</evidence>
<keyword evidence="13" id="KW-1185">Reference proteome</keyword>
<evidence type="ECO:0000256" key="9">
    <source>
        <dbReference type="HAMAP-Rule" id="MF_00161"/>
    </source>
</evidence>
<dbReference type="PROSITE" id="PS00855">
    <property type="entry name" value="SPASE_II"/>
    <property type="match status" value="1"/>
</dbReference>
<reference evidence="12 13" key="1">
    <citation type="submission" date="2018-11" db="EMBL/GenBank/DDBJ databases">
        <title>Genomic Encyclopedia of Type Strains, Phase IV (KMG-IV): sequencing the most valuable type-strain genomes for metagenomic binning, comparative biology and taxonomic classification.</title>
        <authorList>
            <person name="Goeker M."/>
        </authorList>
    </citation>
    <scope>NUCLEOTIDE SEQUENCE [LARGE SCALE GENOMIC DNA]</scope>
    <source>
        <strain evidence="12 13">DSM 29158</strain>
    </source>
</reference>
<sequence length="162" mass="18589">MKKYINAIVIILGVILIDQLSKLFIQRSMELGDSIKVIEDLFYITSHRNSGAAWGMLEGQMIFFYIMTVIVLGLLVYLFMYEAHSRLMQYGIALIIGGAIGNFIDRVLYQHVIDFIDVYIGTYDFPIFNVADSALTIGVILLFIHMMKDFISDKKEQKMKTK</sequence>
<feature type="transmembrane region" description="Helical" evidence="9">
    <location>
        <begin position="7"/>
        <end position="25"/>
    </location>
</feature>